<protein>
    <submittedName>
        <fullName evidence="1">Uncharacterized protein</fullName>
    </submittedName>
</protein>
<evidence type="ECO:0000313" key="2">
    <source>
        <dbReference type="Proteomes" id="UP000193009"/>
    </source>
</evidence>
<gene>
    <name evidence="1" type="ORF">FAM23169_02652</name>
</gene>
<name>A0A1X1FAX8_9LACO</name>
<keyword evidence="2" id="KW-1185">Reference proteome</keyword>
<reference evidence="1 2" key="1">
    <citation type="journal article" date="2017" name="Front. Microbiol.">
        <title>The Histidine Decarboxylase Gene Cluster of Lactobacillus parabuchneri Was Gained by Horizontal Gene Transfer and Is Mobile within the Species.</title>
        <authorList>
            <person name="Wuthrich D."/>
            <person name="Berthoud H."/>
            <person name="Wechsler D."/>
            <person name="Eugster E."/>
            <person name="Irmler S."/>
            <person name="Bruggmann R."/>
        </authorList>
    </citation>
    <scope>NUCLEOTIDE SEQUENCE [LARGE SCALE GENOMIC DNA]</scope>
    <source>
        <strain evidence="1 2">FAM23169</strain>
    </source>
</reference>
<dbReference type="AlphaFoldDB" id="A0A1X1FAX8"/>
<accession>A0A1X1FAX8</accession>
<sequence>MDNELTVIGSELPVLQTKNVFRIFSRVFAGRLS</sequence>
<dbReference type="Proteomes" id="UP000193009">
    <property type="component" value="Unassembled WGS sequence"/>
</dbReference>
<comment type="caution">
    <text evidence="1">The sequence shown here is derived from an EMBL/GenBank/DDBJ whole genome shotgun (WGS) entry which is preliminary data.</text>
</comment>
<dbReference type="EMBL" id="MSBD01000066">
    <property type="protein sequence ID" value="ORN24240.1"/>
    <property type="molecule type" value="Genomic_DNA"/>
</dbReference>
<evidence type="ECO:0000313" key="1">
    <source>
        <dbReference type="EMBL" id="ORN24240.1"/>
    </source>
</evidence>
<organism evidence="1 2">
    <name type="scientific">Lentilactobacillus parabuchneri</name>
    <dbReference type="NCBI Taxonomy" id="152331"/>
    <lineage>
        <taxon>Bacteria</taxon>
        <taxon>Bacillati</taxon>
        <taxon>Bacillota</taxon>
        <taxon>Bacilli</taxon>
        <taxon>Lactobacillales</taxon>
        <taxon>Lactobacillaceae</taxon>
        <taxon>Lentilactobacillus</taxon>
    </lineage>
</organism>
<proteinExistence type="predicted"/>